<accession>A0A9Q8QKQ2</accession>
<dbReference type="PANTHER" id="PTHR48419:SF1">
    <property type="entry name" value="SULFOTRANSFERASE DOMAIN-CONTAINING PROTEIN"/>
    <property type="match status" value="1"/>
</dbReference>
<dbReference type="SUPFAM" id="SSF52540">
    <property type="entry name" value="P-loop containing nucleoside triphosphate hydrolases"/>
    <property type="match status" value="1"/>
</dbReference>
<dbReference type="OrthoDB" id="2405944at2759"/>
<dbReference type="PANTHER" id="PTHR48419">
    <property type="entry name" value="SULFOTRANSFERASE DOMAIN-CONTAINING PROTEIN"/>
    <property type="match status" value="1"/>
</dbReference>
<dbReference type="Proteomes" id="UP000829364">
    <property type="component" value="Chromosome 7"/>
</dbReference>
<dbReference type="EMBL" id="CP086360">
    <property type="protein sequence ID" value="UNI21475.1"/>
    <property type="molecule type" value="Genomic_DNA"/>
</dbReference>
<name>A0A9Q8QKQ2_9HYPO</name>
<protein>
    <recommendedName>
        <fullName evidence="3">Branched-chain-amino-acid aminotransferase-like protein 2</fullName>
    </recommendedName>
</protein>
<keyword evidence="2" id="KW-1185">Reference proteome</keyword>
<evidence type="ECO:0008006" key="3">
    <source>
        <dbReference type="Google" id="ProtNLM"/>
    </source>
</evidence>
<dbReference type="InterPro" id="IPR053226">
    <property type="entry name" value="Pyrrolopyrazine_biosynth_F"/>
</dbReference>
<dbReference type="RefSeq" id="XP_047844956.1">
    <property type="nucleotide sequence ID" value="XM_047988957.1"/>
</dbReference>
<evidence type="ECO:0000313" key="2">
    <source>
        <dbReference type="Proteomes" id="UP000829364"/>
    </source>
</evidence>
<proteinExistence type="predicted"/>
<evidence type="ECO:0000313" key="1">
    <source>
        <dbReference type="EMBL" id="UNI21475.1"/>
    </source>
</evidence>
<dbReference type="Gene3D" id="3.40.50.300">
    <property type="entry name" value="P-loop containing nucleotide triphosphate hydrolases"/>
    <property type="match status" value="1"/>
</dbReference>
<dbReference type="InterPro" id="IPR027417">
    <property type="entry name" value="P-loop_NTPase"/>
</dbReference>
<dbReference type="GeneID" id="72069411"/>
<organism evidence="1 2">
    <name type="scientific">Purpureocillium takamizusanense</name>
    <dbReference type="NCBI Taxonomy" id="2060973"/>
    <lineage>
        <taxon>Eukaryota</taxon>
        <taxon>Fungi</taxon>
        <taxon>Dikarya</taxon>
        <taxon>Ascomycota</taxon>
        <taxon>Pezizomycotina</taxon>
        <taxon>Sordariomycetes</taxon>
        <taxon>Hypocreomycetidae</taxon>
        <taxon>Hypocreales</taxon>
        <taxon>Ophiocordycipitaceae</taxon>
        <taxon>Purpureocillium</taxon>
    </lineage>
</organism>
<reference evidence="1" key="1">
    <citation type="submission" date="2021-11" db="EMBL/GenBank/DDBJ databases">
        <title>Purpureocillium_takamizusanense_genome.</title>
        <authorList>
            <person name="Nguyen N.-H."/>
        </authorList>
    </citation>
    <scope>NUCLEOTIDE SEQUENCE</scope>
    <source>
        <strain evidence="1">PT3</strain>
    </source>
</reference>
<dbReference type="AlphaFoldDB" id="A0A9Q8QKQ2"/>
<gene>
    <name evidence="1" type="ORF">JDV02_007463</name>
</gene>
<dbReference type="KEGG" id="ptkz:JDV02_007463"/>
<sequence length="382" mass="43979">MMMSMLPLPWHLKTGPFPGFPPVTPCLLLPDSSHHPLVLTAATLRHILSVVAHCYLLPSPLVHIRSHSFIAPWKPIVTMDPKPVFAVTHPRACSTAFERVFMTRRDVLDSQHEPFGDAFYYGPEFLSDRYRDDPATRAAHPQSDQTYKSILDHFAEVEKQGKRVFIKDMAYYLFPPEGQPTKIAESLGGGEEPGNPTVIPLDVLRQFHFTFLIRHPRRSIPSYYRCVIPPLNEITGWNDFMPSETGYEELVRLFDYLIEQDIVDKDHLTVLDADDLLDSPEAMIKLYCERTGIEFDPKMLVWDQEDKEHAAKLFAKWNGFHDDVLGTDRLMARTHAQKTSTVESENKEWTDKYGPEAQKLIRELVDANIPHYDYLKQFCLKV</sequence>